<sequence>MNAARPQENAAALPRHSSAAVPPENARTGTGGRDPHTFAAPVAGPVAGPVAVAEVAA</sequence>
<comment type="caution">
    <text evidence="2">The sequence shown here is derived from an EMBL/GenBank/DDBJ whole genome shotgun (WGS) entry which is preliminary data.</text>
</comment>
<proteinExistence type="predicted"/>
<evidence type="ECO:0000256" key="1">
    <source>
        <dbReference type="SAM" id="MobiDB-lite"/>
    </source>
</evidence>
<evidence type="ECO:0000313" key="2">
    <source>
        <dbReference type="EMBL" id="MEU8132017.1"/>
    </source>
</evidence>
<protein>
    <submittedName>
        <fullName evidence="2">Uncharacterized protein</fullName>
    </submittedName>
</protein>
<dbReference type="RefSeq" id="WP_358347138.1">
    <property type="nucleotide sequence ID" value="NZ_JBEZFP010000001.1"/>
</dbReference>
<reference evidence="2 3" key="1">
    <citation type="submission" date="2024-06" db="EMBL/GenBank/DDBJ databases">
        <title>The Natural Products Discovery Center: Release of the First 8490 Sequenced Strains for Exploring Actinobacteria Biosynthetic Diversity.</title>
        <authorList>
            <person name="Kalkreuter E."/>
            <person name="Kautsar S.A."/>
            <person name="Yang D."/>
            <person name="Bader C.D."/>
            <person name="Teijaro C.N."/>
            <person name="Fluegel L."/>
            <person name="Davis C.M."/>
            <person name="Simpson J.R."/>
            <person name="Lauterbach L."/>
            <person name="Steele A.D."/>
            <person name="Gui C."/>
            <person name="Meng S."/>
            <person name="Li G."/>
            <person name="Viehrig K."/>
            <person name="Ye F."/>
            <person name="Su P."/>
            <person name="Kiefer A.F."/>
            <person name="Nichols A."/>
            <person name="Cepeda A.J."/>
            <person name="Yan W."/>
            <person name="Fan B."/>
            <person name="Jiang Y."/>
            <person name="Adhikari A."/>
            <person name="Zheng C.-J."/>
            <person name="Schuster L."/>
            <person name="Cowan T.M."/>
            <person name="Smanski M.J."/>
            <person name="Chevrette M.G."/>
            <person name="De Carvalho L.P.S."/>
            <person name="Shen B."/>
        </authorList>
    </citation>
    <scope>NUCLEOTIDE SEQUENCE [LARGE SCALE GENOMIC DNA]</scope>
    <source>
        <strain evidence="2 3">NPDC048946</strain>
    </source>
</reference>
<evidence type="ECO:0000313" key="3">
    <source>
        <dbReference type="Proteomes" id="UP001551482"/>
    </source>
</evidence>
<name>A0ABV3D8E2_9ACTN</name>
<organism evidence="2 3">
    <name type="scientific">Streptodolium elevatio</name>
    <dbReference type="NCBI Taxonomy" id="3157996"/>
    <lineage>
        <taxon>Bacteria</taxon>
        <taxon>Bacillati</taxon>
        <taxon>Actinomycetota</taxon>
        <taxon>Actinomycetes</taxon>
        <taxon>Kitasatosporales</taxon>
        <taxon>Streptomycetaceae</taxon>
        <taxon>Streptodolium</taxon>
    </lineage>
</organism>
<gene>
    <name evidence="2" type="ORF">AB0C36_00750</name>
</gene>
<dbReference type="Proteomes" id="UP001551482">
    <property type="component" value="Unassembled WGS sequence"/>
</dbReference>
<feature type="region of interest" description="Disordered" evidence="1">
    <location>
        <begin position="1"/>
        <end position="46"/>
    </location>
</feature>
<dbReference type="EMBL" id="JBEZFP010000001">
    <property type="protein sequence ID" value="MEU8132017.1"/>
    <property type="molecule type" value="Genomic_DNA"/>
</dbReference>
<accession>A0ABV3D8E2</accession>
<keyword evidence="3" id="KW-1185">Reference proteome</keyword>